<dbReference type="SUPFAM" id="SSF47336">
    <property type="entry name" value="ACP-like"/>
    <property type="match status" value="6"/>
</dbReference>
<dbReference type="Gene3D" id="3.30.300.30">
    <property type="match status" value="6"/>
</dbReference>
<dbReference type="InterPro" id="IPR036736">
    <property type="entry name" value="ACP-like_sf"/>
</dbReference>
<dbReference type="Gene3D" id="2.30.38.10">
    <property type="entry name" value="Luciferase, Domain 3"/>
    <property type="match status" value="1"/>
</dbReference>
<feature type="domain" description="Carrier" evidence="7">
    <location>
        <begin position="2719"/>
        <end position="2795"/>
    </location>
</feature>
<evidence type="ECO:0000256" key="5">
    <source>
        <dbReference type="ARBA" id="ARBA00029454"/>
    </source>
</evidence>
<evidence type="ECO:0000256" key="1">
    <source>
        <dbReference type="ARBA" id="ARBA00004685"/>
    </source>
</evidence>
<dbReference type="Gene3D" id="3.30.559.10">
    <property type="entry name" value="Chloramphenicol acetyltransferase-like domain"/>
    <property type="match status" value="7"/>
</dbReference>
<dbReference type="PROSITE" id="PS50075">
    <property type="entry name" value="CARRIER"/>
    <property type="match status" value="6"/>
</dbReference>
<dbReference type="FunFam" id="1.10.1200.10:FF:000005">
    <property type="entry name" value="Nonribosomal peptide synthetase 1"/>
    <property type="match status" value="6"/>
</dbReference>
<dbReference type="FunFam" id="3.30.559.30:FF:000002">
    <property type="entry name" value="Nonribosomal peptide synthase Pes1"/>
    <property type="match status" value="1"/>
</dbReference>
<evidence type="ECO:0000313" key="9">
    <source>
        <dbReference type="Proteomes" id="UP000249757"/>
    </source>
</evidence>
<dbReference type="InterPro" id="IPR001242">
    <property type="entry name" value="Condensation_dom"/>
</dbReference>
<evidence type="ECO:0000256" key="3">
    <source>
        <dbReference type="ARBA" id="ARBA00022553"/>
    </source>
</evidence>
<dbReference type="NCBIfam" id="TIGR01733">
    <property type="entry name" value="AA-adenyl-dom"/>
    <property type="match status" value="5"/>
</dbReference>
<dbReference type="PANTHER" id="PTHR45527">
    <property type="entry name" value="NONRIBOSOMAL PEPTIDE SYNTHETASE"/>
    <property type="match status" value="1"/>
</dbReference>
<dbReference type="Proteomes" id="UP000249757">
    <property type="component" value="Unassembled WGS sequence"/>
</dbReference>
<dbReference type="InterPro" id="IPR020806">
    <property type="entry name" value="PKS_PP-bd"/>
</dbReference>
<dbReference type="EMBL" id="NRDI02000039">
    <property type="protein sequence ID" value="KAI1507537.1"/>
    <property type="molecule type" value="Genomic_DNA"/>
</dbReference>
<dbReference type="InterPro" id="IPR045851">
    <property type="entry name" value="AMP-bd_C_sf"/>
</dbReference>
<proteinExistence type="inferred from homology"/>
<dbReference type="InterPro" id="IPR020845">
    <property type="entry name" value="AMP-binding_CS"/>
</dbReference>
<dbReference type="PROSITE" id="PS00455">
    <property type="entry name" value="AMP_BINDING"/>
    <property type="match status" value="5"/>
</dbReference>
<dbReference type="Pfam" id="PF00668">
    <property type="entry name" value="Condensation"/>
    <property type="match status" value="7"/>
</dbReference>
<dbReference type="CDD" id="cd05918">
    <property type="entry name" value="A_NRPS_SidN3_like"/>
    <property type="match status" value="5"/>
</dbReference>
<dbReference type="InterPro" id="IPR009081">
    <property type="entry name" value="PP-bd_ACP"/>
</dbReference>
<dbReference type="NCBIfam" id="NF003417">
    <property type="entry name" value="PRK04813.1"/>
    <property type="match status" value="6"/>
</dbReference>
<dbReference type="InterPro" id="IPR000873">
    <property type="entry name" value="AMP-dep_synth/lig_dom"/>
</dbReference>
<comment type="similarity">
    <text evidence="5">Belongs to the NRP synthetase family.</text>
</comment>
<dbReference type="InterPro" id="IPR023213">
    <property type="entry name" value="CAT-like_dom_sf"/>
</dbReference>
<dbReference type="CDD" id="cd19545">
    <property type="entry name" value="FUM14_C_NRPS-like"/>
    <property type="match status" value="4"/>
</dbReference>
<dbReference type="GO" id="GO:0016874">
    <property type="term" value="F:ligase activity"/>
    <property type="evidence" value="ECO:0007669"/>
    <property type="project" value="UniProtKB-KW"/>
</dbReference>
<dbReference type="SUPFAM" id="SSF56801">
    <property type="entry name" value="Acetyl-CoA synthetase-like"/>
    <property type="match status" value="6"/>
</dbReference>
<dbReference type="FunFam" id="3.40.50.980:FF:000001">
    <property type="entry name" value="Non-ribosomal peptide synthetase"/>
    <property type="match status" value="5"/>
</dbReference>
<dbReference type="Gene3D" id="3.30.559.30">
    <property type="entry name" value="Nonribosomal peptide synthetase, condensation domain"/>
    <property type="match status" value="7"/>
</dbReference>
<reference evidence="9" key="1">
    <citation type="journal article" date="2022" name="Microb. Genom.">
        <title>A global pangenome for the wheat fungal pathogen Pyrenophora tritici-repentis and prediction of effector protein structural homology.</title>
        <authorList>
            <person name="Moolhuijzen P.M."/>
            <person name="See P.T."/>
            <person name="Shi G."/>
            <person name="Powell H.R."/>
            <person name="Cockram J."/>
            <person name="Jorgensen L.N."/>
            <person name="Benslimane H."/>
            <person name="Strelkov S.E."/>
            <person name="Turner J."/>
            <person name="Liu Z."/>
            <person name="Moffat C.S."/>
        </authorList>
    </citation>
    <scope>NUCLEOTIDE SEQUENCE [LARGE SCALE GENOMIC DNA]</scope>
</reference>
<dbReference type="InterPro" id="IPR042099">
    <property type="entry name" value="ANL_N_sf"/>
</dbReference>
<evidence type="ECO:0000259" key="7">
    <source>
        <dbReference type="PROSITE" id="PS50075"/>
    </source>
</evidence>
<dbReference type="GO" id="GO:0031177">
    <property type="term" value="F:phosphopantetheine binding"/>
    <property type="evidence" value="ECO:0007669"/>
    <property type="project" value="InterPro"/>
</dbReference>
<dbReference type="CDD" id="cd19542">
    <property type="entry name" value="CT_NRPS-like"/>
    <property type="match status" value="2"/>
</dbReference>
<comment type="caution">
    <text evidence="8">The sequence shown here is derived from an EMBL/GenBank/DDBJ whole genome shotgun (WGS) entry which is preliminary data.</text>
</comment>
<evidence type="ECO:0000313" key="8">
    <source>
        <dbReference type="EMBL" id="KAI1507537.1"/>
    </source>
</evidence>
<feature type="region of interest" description="Disordered" evidence="6">
    <location>
        <begin position="772"/>
        <end position="792"/>
    </location>
</feature>
<dbReference type="Pfam" id="PF00501">
    <property type="entry name" value="AMP-binding"/>
    <property type="match status" value="5"/>
</dbReference>
<dbReference type="Gene3D" id="1.10.1200.10">
    <property type="entry name" value="ACP-like"/>
    <property type="match status" value="6"/>
</dbReference>
<dbReference type="PANTHER" id="PTHR45527:SF1">
    <property type="entry name" value="FATTY ACID SYNTHASE"/>
    <property type="match status" value="1"/>
</dbReference>
<dbReference type="GO" id="GO:0005737">
    <property type="term" value="C:cytoplasm"/>
    <property type="evidence" value="ECO:0007669"/>
    <property type="project" value="TreeGrafter"/>
</dbReference>
<dbReference type="SUPFAM" id="SSF52777">
    <property type="entry name" value="CoA-dependent acyltransferases"/>
    <property type="match status" value="14"/>
</dbReference>
<name>A0A922SUP7_9PLEO</name>
<keyword evidence="2" id="KW-0596">Phosphopantetheine</keyword>
<dbReference type="Gene3D" id="3.40.50.12780">
    <property type="entry name" value="N-terminal domain of ligase-like"/>
    <property type="match status" value="4"/>
</dbReference>
<gene>
    <name evidence="8" type="ORF">Ptr86124_013560</name>
</gene>
<accession>A0A922SUP7</accession>
<keyword evidence="4" id="KW-0436">Ligase</keyword>
<feature type="domain" description="Carrier" evidence="7">
    <location>
        <begin position="4872"/>
        <end position="4948"/>
    </location>
</feature>
<feature type="domain" description="Carrier" evidence="7">
    <location>
        <begin position="3788"/>
        <end position="3864"/>
    </location>
</feature>
<dbReference type="PROSITE" id="PS00012">
    <property type="entry name" value="PHOSPHOPANTETHEINE"/>
    <property type="match status" value="6"/>
</dbReference>
<dbReference type="CDD" id="cd19534">
    <property type="entry name" value="E_NRPS"/>
    <property type="match status" value="1"/>
</dbReference>
<organism evidence="8 9">
    <name type="scientific">Pyrenophora tritici-repentis</name>
    <dbReference type="NCBI Taxonomy" id="45151"/>
    <lineage>
        <taxon>Eukaryota</taxon>
        <taxon>Fungi</taxon>
        <taxon>Dikarya</taxon>
        <taxon>Ascomycota</taxon>
        <taxon>Pezizomycotina</taxon>
        <taxon>Dothideomycetes</taxon>
        <taxon>Pleosporomycetidae</taxon>
        <taxon>Pleosporales</taxon>
        <taxon>Pleosporineae</taxon>
        <taxon>Pleosporaceae</taxon>
        <taxon>Pyrenophora</taxon>
    </lineage>
</organism>
<dbReference type="FunFam" id="3.40.50.12780:FF:000014">
    <property type="entry name" value="Nonribosomal peptide synthetase 1"/>
    <property type="match status" value="5"/>
</dbReference>
<evidence type="ECO:0000256" key="4">
    <source>
        <dbReference type="ARBA" id="ARBA00022598"/>
    </source>
</evidence>
<dbReference type="GO" id="GO:0043041">
    <property type="term" value="P:amino acid activation for nonribosomal peptide biosynthetic process"/>
    <property type="evidence" value="ECO:0007669"/>
    <property type="project" value="TreeGrafter"/>
</dbReference>
<evidence type="ECO:0000256" key="6">
    <source>
        <dbReference type="SAM" id="MobiDB-lite"/>
    </source>
</evidence>
<evidence type="ECO:0000256" key="2">
    <source>
        <dbReference type="ARBA" id="ARBA00022450"/>
    </source>
</evidence>
<keyword evidence="9" id="KW-1185">Reference proteome</keyword>
<dbReference type="FunFam" id="3.30.559.30:FF:000003">
    <property type="entry name" value="Nonribosomal peptide synthase SidD"/>
    <property type="match status" value="4"/>
</dbReference>
<dbReference type="InterPro" id="IPR006162">
    <property type="entry name" value="Ppantetheine_attach_site"/>
</dbReference>
<dbReference type="GO" id="GO:0044550">
    <property type="term" value="P:secondary metabolite biosynthetic process"/>
    <property type="evidence" value="ECO:0007669"/>
    <property type="project" value="TreeGrafter"/>
</dbReference>
<dbReference type="SMART" id="SM00823">
    <property type="entry name" value="PKS_PP"/>
    <property type="match status" value="6"/>
</dbReference>
<feature type="domain" description="Carrier" evidence="7">
    <location>
        <begin position="1183"/>
        <end position="1259"/>
    </location>
</feature>
<dbReference type="InterPro" id="IPR010071">
    <property type="entry name" value="AA_adenyl_dom"/>
</dbReference>
<feature type="region of interest" description="Disordered" evidence="6">
    <location>
        <begin position="4461"/>
        <end position="4481"/>
    </location>
</feature>
<comment type="pathway">
    <text evidence="1">Mycotoxin biosynthesis.</text>
</comment>
<dbReference type="Gene3D" id="3.40.50.980">
    <property type="match status" value="2"/>
</dbReference>
<protein>
    <submittedName>
        <fullName evidence="8">HC-toxin synthetase protein</fullName>
    </submittedName>
</protein>
<feature type="domain" description="Carrier" evidence="7">
    <location>
        <begin position="5947"/>
        <end position="6023"/>
    </location>
</feature>
<feature type="domain" description="Carrier" evidence="7">
    <location>
        <begin position="99"/>
        <end position="175"/>
    </location>
</feature>
<sequence length="6478" mass="712449">MPGDDKDKATVAVFVEQKEEEVSDGDGSSARVFFPSQVDSQLSERLPSYMVPGVYFSVAQLPMTTSGKTDRKRLREIGATFSAQQLAELRTRSQGPKRQPSTDKEKAMQQLWAQVLNIDADSIGLDDSFFRLGGDSIAAMKLVAEARKQNVPLTVAATFQHPRLVDLAAWAGGVDPAVAQSIVPFSLLNINSDVDTARIQEEVAAGCNIDKDLVEDIYPCSPLQEGLMSLTSKRAGDYIMQSVLELSVSMDESALRAAWEQVVKQSMMLRTRIVQHSRLGLLQVVVAGDIQWMEADHLGTYLAEDKAASMQPGDCLARYAFVKERDGGRRWFVWTMHHALYDGWSLPRILGAVEKAYNGGVLEERPGFNAFVQYLSQQDQEATTNYWQTTLAGCEATMFPPLPPSIHQPVANAMLEHQCPPLPRTMASDTTTSTLIRAAWAIVAGNYTSSDDVVFGATVTGRNAPVAGIEDIVGPAIATVPVRVRLPRDWTVPALLAAVQQQATEMIPYEQTGLQRIAKMGADAQHACGFQTLLIVQPADDGLESDKSLGRWQTKSELQDFTTYALMVQCTLATERVQITASFDPQIIEQWQVQRMLGQLGFVAQQLAEAGGKTTVAEIDTLTPEDRQQLWKWNGEVPPVVERCVHELFVEQARARPDAAAICAWDGEMKYGELDELSSRLAGYLVGLGVGPEAIVPLCFEKSMWTVVAMLAVLKAGGAFAPLDPEHPASRHEEIFRQTGARVVLASAQHSTLCSGGNRTVVVVSEAAMRELPSEASEASTTDKRTTTRTKAQPDNPAYVLFTSGSTGKPKGVVIEHRAILTSCLGHGKAFNLTSDSRFLQFSSYTFDVSITEIWTTLLVGGCTCVPSESDKKDDLSKAINALDANWAYLTSTVAKLLDPERIPGLQNLILGAELVTDHDWNRWSPYARQITAYGPTECCVLCTFYSGTLGFYTGLLGKSVASVSWVVDPNDHHKLAPLGAVGELLVEGPILARGYLNDAEKTAAAFIDDPAWLLEGCDQHAGRRGRLYKTGDLVHYDADGNLVYVNRKDAQVKVRGQRVELGEIEHHVRECMPEVGRMAVEVIMPGDDKDKATVAVFVEQKEEEVSDGDGSSARVFFPSQVDSQLSERLPSYMVPGVYFSVAQLPMTTSGKTDRKRLREIGATFSAQQLAELRTRSQGPKRQPSTDKEKAMQQLWAQVLNIDADSIGLDDSFFRLGGDSITAMQVSSTARSLQISVTTADILEQKTISRLAHRMSRNHFSSNLVMEDPVNRHFSLTPIQELYLRLESTGSACFDQSFFLELSSLTNLESLRAAFKTLVRRHSMLRALFSQTAGGRWQQHISDRGSASFTVDYVRCIDSKDVSEAIRQSRDGLDVQNGPVLAAVLCDQGQRQLLFIAIHHLVIDLVSWRVLLEELEDLLLSRKLPAVPAVPFQAWQALQTEHATKHKCPSGVAQDEVASGESLSYWGIEPDAVKRGSVVSKQFALNEQTTSALLGPCNDVFQTRPVELMLAALAHSFAIAFSDRAPPTIFNESHGREPWDAGIDLSRTVGWFTSMLPIQVPSHTRGDLLEVIRHTKDGMRKFPDNGRSYFASRFADADTSDVFASMFPVEVIFNYQGVYQQLERTDSLFKTLPAPDGCEPASMLEAPRFALFDVSAVVEKGRMHVTVTSDSKAKRQQQVANWIERYEMALVEMATLLQKKHKQWTLSDLPLAFKTYEDLDSFQNDTLAELGVQPEEVEDVFPCLPMQEGILISQSRDPDAYRVSFIFEVIPTQQNQVNCTRLQQAWEAVVRRHSLLRALLVDNVPGSLGTTNVVLKDPQPSISFFRAAGDTATLAMFRAHQDTLAQQDSGLQHRMFICQLDNGKAYLCLDINHAIFDAHSRGVILRDLQSAYSANLNPDSGRFRDVVSYLTQQEQEETHAYWARYLDGVEPCFFSSMAEPQDVCYRDGTVHVPDIDANAVHTFCQTWDITIATIIQTAWALVLSRYTGATTPCFGNLSSRRDLPVEDVANIFGPLITTIACRVQLDEHKTVMDVLRAVQSDYTNSLPHQNISLASVHSMLGLGANALFNTILSLQRIDDTMAVNDSEIDFRGQSGSDPTEYAISIGAGYNRSVMEIEIHYQTRCIDDAQAANLAESLSQAIYGIITKTTSTIGDLQILSKRQQQQLWKWNGEVPPLQASYIHELVSKQAKDWPELCAICGWDGQLTYRELDQLSTQLSVHLRGAGVSSEVLVPICFEKSMWTIVAMLGILKAGGAFVPIDPTLPNSRREHILGRIKARIALASEQYSKLLQGPGRTVFTVNKPLLNSLETQNSDTVLTGGSVRSSAYVMFTSGSTGEPKGVVLEHGTVSTSCLAHGKRMEFRPKTRVLQFSAYTFDACILEIFTTLIYGGCVCTPSDNDRINNLDNTINQLHINAALLTPSVANTLDPLAVPSLQLLVFIGEKVEEKDVAHWEDSVRLMNGYGPTESCVLSNMHNIVPRLSLAQTIGTAVGSVSWVVNPNDHSKLAPLGAVGELLIEGPTVARGYLDDPEKTAAAFIRDPIWLVCGTPEFPGRHGRIYKTGDLVRYNPDGSLHFIGRKDTQIKIHGRRIELGEIEYHLHECIPEARQVVVEVISPFGGKDSKIIGAFLQLENKIRDVSLVSEERNNDAFAQVIHPAKADEIVRERLPSYMVPGVYFSVAQLPMTTSGKTDRKRLREIGATFSAQQLAELRTRSQGPKRQPSTDKEKAMQQLWAQVLNIDADSIGLDDSFFRLGGDSIAAMKLVAEARKQNVPLTVAATFQHPRLVDLAAWAGGVDPAVAQSIVPFSLLNINSDVDTARIQEEVAAGCNIDKDLVEDIYPCSPLQEGLMSLTSKRAGDYIMQSVLELSVSMDESALRAAWEQVVASSAVLRTRIVQHSKLGLLQAVIAEGVQWIEADNLATYQAEDKSVTMGLGDPLARYALIKERGGERRWFVWTVHHALYDGWSLPRIVGAVGKAYQGAVVEEQTGFNAFIQHLCQQDQEQAARYWQATFAECEAVPFPPLPPAVEQPVADAMLEHICPPLPKTTVFDTTTSTLLRAAWAIVAGNYTSSDDVVFGATVTGRNAPVAGIEAMLGPTIATVPVRVCLTRDWTVSALLETVQRQATEMIPYEQTGLQRIAKMGVDAQRACSFQTLLVVQPAEDGSGSDEVLGEWQSRSELQNFTTYALMVQCTLATERVQITASFDPQVIEQWQVQRMLGQLGFVAQQLAEAGGKTTVAEIDTLTPEDRQQLWKWNGEVPPLQASYIHELVSKQAKDWPELCAICGWDGQLTYRELDQLSTQLSVHLRGAGVSSEVLVPICFEKSMWTIVAMLGILKAGGAFVPIDPTLPNSRREHILGRIKARIALASEQYSKLLQGPGRTVFTVNKPLLNSLETQNSDTVLTGGSVRSSAYVMFTSGSTGEPKGVVLEHGTVSTSCLAHGKRMEFRPKTRVLQFSAYTFDACILEIFTTINNLDNTINQLHINAALLTPSVANTLDPLAVPSLQLLVFIGEKVEEKDVAHWEDSVRLMNGYGPTESCVLSNMHNIVPRLSLAQTIGTAVGSVSWVVNPNDHSKLAPLGAVGELLIEGPTVARGYLDDPEKTAAAFIRDPIWLVCGTPEFPGRHGRIYKTGDLVRYNPDGSLHFIGRKDTQIKIHGRRIELGEIEYHLHECIPEARQVVVEVISPFGGKDSKIIGAFLQLENKIRDVSLVSEERNNDAFAQVIHPAKADEIVRERLPSYMVPGVYFSVAQLPMTTSGKTDRKRLREIGATFSAQQLAELRTRSQGPKRQPSTDKEKAMQQLWAQVLNIDADSIGLDDSFFRLGGDSIAAMKLVAEARKQNVHLTVAATFQHPRLVDLAAWAGGVDPAVAQSIVPFSLLNINSDVDTARIQEEVAAGCNIDKDLVEDIYPCSPLQEGLMSLTSKRAGDYIMQSVLELSVSMDESALRAAWEQVVKQSMMLRTRIVQHSRLGLLQVVVAGDIQWMEADHLGTYLAEDKAASMQPGDCLARYAFVKERDGGRRWFVWTMHHALYDGWSLPRILGAVEKAYNGGVLEERPGFNAFVQYLSQQDQEATTNYWQTTLAGCEATMFPPLPPSIHQPVANAMLEHQCPPLPRTMASDTTTSTLIRAAWAIVAGNYTSSDDVVFGATVTGRNAPVAGIEDIVGPAIATVPVRVRLPRDWTVPALLAAVQQQATEMIPYEQTGLQRIAKMGADAQHACGFQTLLIVQPADDGLESDKSLGRWQTKSELQDFTTYALMVQCTLATERVQITASFDPQIIEQWQVQRMLGQLGFVAQQLAEAGGKTTVAEIDTLTPEDRQQLWKWNGEVPPVVERCVHELFVEQARARPDAAAICAWDGEMKYGELDELSSRLAGYLVGLGVGPEAIVPLCFEKSMWTVVAMLAVLKAGGAFAPLDPEHPASRHEEIFRQTGARVVLASAQHSTLCSGGNRTVVVVSEAAMRELPSEASEASTTDKRTTTRTKAQPDNPAYVLFTSGSTGKPKGVVIEHRAILTSCLGHGKAFNLTSDSRFLQFSSYTFDVSIIEIWTMLLVGGCTCVPSESDKKDDLSKAINALDANWAFLTPTVAKLLDPERIPGLQNLILGAELVTDHDWNRWSPYALQITAYGPTECCVLCIFYSGTLGFYTGLLGKSVASVSWVVDPNDHNKLAPLGAVGELLVEGPILARGYLNDAEKTAAAFIDDPAWLLEGCDQHAGRRGRLYKTGDLVHYDADGNLVYVNRKDAQVKVRGQRVELGEIEHHVRECMPEVGRMAVEVIMPGDDKDKATVAVFVEQKEEEVSDGDGSSARVFFPSQVDSQLSERLPSYMVPGVYFSVAQLPMTTSGKTDRKRLREIGATFSAQQLAELRTRSQGPKRQPSTDKEKAMQQLWAQVLNIDADSIGLDDSFFRLGGDSIAAMKLVAEARKQNVPLTVAATFQHPRLVDLAAWAGGVDPAVAQSIVPFSLLNINSDVDTARIQEEVAAGCNIDKDLVEDIYPCSPLQEGLMSLTSKRAGDYIMQSVLELSVSMDESALRAAWEQVVKQSMMLRTRIVQHSRLGLLQVVVAGDIQWMEADHLGTYLAEDKAASMQPGDCLARYAFVKERDGGRRWFVWTMHHALYDGWSLPRILGAVEKAYNGGVLEERPGFNAFVQYLSQQDQEATTNYWQTTLAGCEATMFPPLPPSIHQPVANAMLEHQCPPLPRTMASDTTTSTLIRAAWAIVAGNYTSSDDVVFGATVTGRNAPVAGIEDIVGPAIATVPVRVRLPRDWTVPALLAAVQQQATEMIPYEQTGLQRIAKMGADAQHACGFQTLLIVQPADDGLESDKSLGRWQTKSELQDFTTYALMVQCTLATERVQITASFDPQIIEQWQVQRMLGQLGFVAQQLAEAGGKTTVAEIDTLTPEDRQQLWKWNGEVPPVVERCVHELFVEQARARPDAAAICAWDGEMKYGELDELSSRLAGYLVGLGVGPEAIVPLCFEKSMWTVVAMLAVLKAGGAFAPLDPEHPASRHEEIFRQTGARVVLASAQHSTLCSGGNRTVVVVSKASFDRLSSASDKANVISKPSSIAYVMFTSGSTGTPKGVVLEHRAISTSCLTHGEAFGFSPSTRSLQFAAYTFDACITEIITALLFGACICVPSELDRRNDLSNISNTLKVSWALLTPTVARTLDPKTIPSLRTLVLGGEQVSRVDWERWSHLEKQITGYGPSECCVLCNFYSGTLGFYTGLLGKSVASVSWVVDPNDHNKLAPLGAVGELLVEGPILARGYLNDAEKTAAAFIDDPAWLLEGCDQHAGRRGRLYKTGDLVHYDADGNLVYVNRKDAQVKVRGQRVELGEIEHHVRECMPEVGRMAVEVIMPGDDKDKATVAVFVEQKEEEVSDGDGSSARVFFPSQVDSQLSERLPSYMVPGVYFSVAQLPMTTSGKTDRKRLREIGATFSAQQLAELRTRSQGPKRQPSTDKEKAMQQLWAQVLNIDADSIGLDDSFFRLGGDSIAAMKLVAEARKQNVHLTVASIFRAPVLVDLAIHFQTSYYPAYRSPAQFSLIDPDLLERITSFGMQFQPPAPVDAVEDIRKATSTQRRYLTASELIPRPTLNYFFLDLDPSLDVARLENSCRLLARHFVILRTHFAYFQGHLLQIVLRKFEVPFETIEVSGPIEDDSNAVVLRDISHSSTLGVPTSFIFVQNPLKAARLIIRLSHAQYDGVCFPIILDTLASLYRGDPLSTPLDFSAYVAYSHQRAPISIQYWKNLLRGSHVTRVPPNLSMTASNNRGPSKIFQERSILIPQLPDRITTASLVSSAWAIVFSHISGQSDVVYGYFVAGRNSNIPSITDIVGPCVNIIPVRVDVSAARTATNLLLSIQEQHISLGESDSLDFDELVEKCTDWDADTTFDSYLQHEGHQQNSNFEIAGGSSKLQFFQNPFVIPPKLFVFSQMQAGILNVSITSSTHFLTVSFVEKLLNMLCEVILKLSVNTQMTIESCKLSLSSYT</sequence>
<dbReference type="Pfam" id="PF00550">
    <property type="entry name" value="PP-binding"/>
    <property type="match status" value="6"/>
</dbReference>
<keyword evidence="3" id="KW-0597">Phosphoprotein</keyword>
<dbReference type="FunFam" id="3.30.300.30:FF:000015">
    <property type="entry name" value="Nonribosomal peptide synthase SidD"/>
    <property type="match status" value="6"/>
</dbReference>